<sequence>MGITSKIKESYKERLSSKAAARQRHPGTGAERASGDLSGIADNKRELAFAVMLALVGIAAIYPAVYYRGSSNPPELKASRNNVLNMKNWVNFTLQESQRVAHNTRIFRFKLDPRESLGIPPVSHLIVRAEVVNSRGRQEKISRSYVPISDLRAAGYFDVLIKILPEGMMSQRIARLNLGDSLEMRGPVVELQYKVNMKKHLGLIAGDIGITYMLQLINAIMSNPKDNTQVSLLYENESPEDILFKEKLDKLSQSHPNFKVFYTVIIAGGERQGGQGHVSADMIYKALPHPSSHTLILVSGPPKLIDRVCGTKDKERYSGQVLGLLREIGYKHEQVRKFSLAC</sequence>
<dbReference type="PRINTS" id="PR00406">
    <property type="entry name" value="CYTB5RDTASE"/>
</dbReference>
<evidence type="ECO:0000256" key="8">
    <source>
        <dbReference type="SAM" id="Phobius"/>
    </source>
</evidence>
<dbReference type="AlphaFoldDB" id="A0A8T0HN98"/>
<dbReference type="InterPro" id="IPR001834">
    <property type="entry name" value="CBR-like"/>
</dbReference>
<dbReference type="InterPro" id="IPR017927">
    <property type="entry name" value="FAD-bd_FR_type"/>
</dbReference>
<keyword evidence="11" id="KW-1185">Reference proteome</keyword>
<keyword evidence="8" id="KW-0472">Membrane</keyword>
<feature type="binding site" evidence="6">
    <location>
        <position position="160"/>
    </location>
    <ligand>
        <name>FAD</name>
        <dbReference type="ChEBI" id="CHEBI:57692"/>
    </ligand>
</feature>
<evidence type="ECO:0000256" key="3">
    <source>
        <dbReference type="ARBA" id="ARBA00022630"/>
    </source>
</evidence>
<dbReference type="Proteomes" id="UP000822688">
    <property type="component" value="Chromosome V"/>
</dbReference>
<evidence type="ECO:0000313" key="11">
    <source>
        <dbReference type="Proteomes" id="UP000822688"/>
    </source>
</evidence>
<dbReference type="PANTHER" id="PTHR19370:SF171">
    <property type="entry name" value="NADH-CYTOCHROME B5 REDUCTASE 2"/>
    <property type="match status" value="1"/>
</dbReference>
<feature type="binding site" evidence="6">
    <location>
        <position position="211"/>
    </location>
    <ligand>
        <name>FAD</name>
        <dbReference type="ChEBI" id="CHEBI:57692"/>
    </ligand>
</feature>
<dbReference type="SUPFAM" id="SSF52343">
    <property type="entry name" value="Ferredoxin reductase-like, C-terminal NADP-linked domain"/>
    <property type="match status" value="1"/>
</dbReference>
<dbReference type="EC" id="1.6.2.2" evidence="2"/>
<dbReference type="Pfam" id="PF00970">
    <property type="entry name" value="FAD_binding_6"/>
    <property type="match status" value="1"/>
</dbReference>
<reference evidence="10" key="1">
    <citation type="submission" date="2020-06" db="EMBL/GenBank/DDBJ databases">
        <title>WGS assembly of Ceratodon purpureus strain R40.</title>
        <authorList>
            <person name="Carey S.B."/>
            <person name="Jenkins J."/>
            <person name="Shu S."/>
            <person name="Lovell J.T."/>
            <person name="Sreedasyam A."/>
            <person name="Maumus F."/>
            <person name="Tiley G.P."/>
            <person name="Fernandez-Pozo N."/>
            <person name="Barry K."/>
            <person name="Chen C."/>
            <person name="Wang M."/>
            <person name="Lipzen A."/>
            <person name="Daum C."/>
            <person name="Saski C.A."/>
            <person name="Payton A.C."/>
            <person name="Mcbreen J.C."/>
            <person name="Conrad R.E."/>
            <person name="Kollar L.M."/>
            <person name="Olsson S."/>
            <person name="Huttunen S."/>
            <person name="Landis J.B."/>
            <person name="Wickett N.J."/>
            <person name="Johnson M.G."/>
            <person name="Rensing S.A."/>
            <person name="Grimwood J."/>
            <person name="Schmutz J."/>
            <person name="Mcdaniel S.F."/>
        </authorList>
    </citation>
    <scope>NUCLEOTIDE SEQUENCE</scope>
    <source>
        <strain evidence="10">R40</strain>
    </source>
</reference>
<feature type="region of interest" description="Disordered" evidence="7">
    <location>
        <begin position="16"/>
        <end position="36"/>
    </location>
</feature>
<dbReference type="CDD" id="cd06183">
    <property type="entry name" value="cyt_b5_reduct_like"/>
    <property type="match status" value="1"/>
</dbReference>
<feature type="binding site" evidence="6">
    <location>
        <position position="143"/>
    </location>
    <ligand>
        <name>FAD</name>
        <dbReference type="ChEBI" id="CHEBI:57692"/>
    </ligand>
</feature>
<feature type="binding site" evidence="6">
    <location>
        <position position="169"/>
    </location>
    <ligand>
        <name>FAD</name>
        <dbReference type="ChEBI" id="CHEBI:57692"/>
    </ligand>
</feature>
<dbReference type="InterPro" id="IPR017938">
    <property type="entry name" value="Riboflavin_synthase-like_b-brl"/>
</dbReference>
<gene>
    <name evidence="10" type="ORF">KC19_VG078400</name>
</gene>
<evidence type="ECO:0000259" key="9">
    <source>
        <dbReference type="PROSITE" id="PS51384"/>
    </source>
</evidence>
<keyword evidence="8" id="KW-0812">Transmembrane</keyword>
<evidence type="ECO:0000256" key="1">
    <source>
        <dbReference type="ARBA" id="ARBA00001974"/>
    </source>
</evidence>
<keyword evidence="8" id="KW-1133">Transmembrane helix</keyword>
<keyword evidence="5" id="KW-0560">Oxidoreductase</keyword>
<dbReference type="InterPro" id="IPR039261">
    <property type="entry name" value="FNR_nucleotide-bd"/>
</dbReference>
<dbReference type="SUPFAM" id="SSF63380">
    <property type="entry name" value="Riboflavin synthase domain-like"/>
    <property type="match status" value="1"/>
</dbReference>
<evidence type="ECO:0000256" key="4">
    <source>
        <dbReference type="ARBA" id="ARBA00022827"/>
    </source>
</evidence>
<dbReference type="Gene3D" id="2.40.30.10">
    <property type="entry name" value="Translation factors"/>
    <property type="match status" value="1"/>
</dbReference>
<dbReference type="Gene3D" id="3.40.50.80">
    <property type="entry name" value="Nucleotide-binding domain of ferredoxin-NADP reductase (FNR) module"/>
    <property type="match status" value="1"/>
</dbReference>
<dbReference type="GO" id="GO:0090524">
    <property type="term" value="F:cytochrome-b5 reductase activity, acting on NADH"/>
    <property type="evidence" value="ECO:0007669"/>
    <property type="project" value="UniProtKB-EC"/>
</dbReference>
<organism evidence="10 11">
    <name type="scientific">Ceratodon purpureus</name>
    <name type="common">Fire moss</name>
    <name type="synonym">Dicranum purpureum</name>
    <dbReference type="NCBI Taxonomy" id="3225"/>
    <lineage>
        <taxon>Eukaryota</taxon>
        <taxon>Viridiplantae</taxon>
        <taxon>Streptophyta</taxon>
        <taxon>Embryophyta</taxon>
        <taxon>Bryophyta</taxon>
        <taxon>Bryophytina</taxon>
        <taxon>Bryopsida</taxon>
        <taxon>Dicranidae</taxon>
        <taxon>Pseudoditrichales</taxon>
        <taxon>Ditrichaceae</taxon>
        <taxon>Ceratodon</taxon>
    </lineage>
</organism>
<evidence type="ECO:0000256" key="5">
    <source>
        <dbReference type="ARBA" id="ARBA00023002"/>
    </source>
</evidence>
<feature type="binding site" evidence="6">
    <location>
        <position position="145"/>
    </location>
    <ligand>
        <name>FAD</name>
        <dbReference type="ChEBI" id="CHEBI:57692"/>
    </ligand>
</feature>
<dbReference type="PANTHER" id="PTHR19370">
    <property type="entry name" value="NADH-CYTOCHROME B5 REDUCTASE"/>
    <property type="match status" value="1"/>
</dbReference>
<dbReference type="EMBL" id="CM026426">
    <property type="protein sequence ID" value="KAG0572235.1"/>
    <property type="molecule type" value="Genomic_DNA"/>
</dbReference>
<protein>
    <recommendedName>
        <fullName evidence="2">cytochrome-b5 reductase</fullName>
        <ecNumber evidence="2">1.6.2.2</ecNumber>
    </recommendedName>
</protein>
<evidence type="ECO:0000256" key="2">
    <source>
        <dbReference type="ARBA" id="ARBA00012011"/>
    </source>
</evidence>
<evidence type="ECO:0000256" key="6">
    <source>
        <dbReference type="PIRSR" id="PIRSR601834-1"/>
    </source>
</evidence>
<feature type="domain" description="FAD-binding FR-type" evidence="9">
    <location>
        <begin position="87"/>
        <end position="194"/>
    </location>
</feature>
<keyword evidence="4 6" id="KW-0274">FAD</keyword>
<feature type="transmembrane region" description="Helical" evidence="8">
    <location>
        <begin position="47"/>
        <end position="67"/>
    </location>
</feature>
<dbReference type="InterPro" id="IPR001433">
    <property type="entry name" value="OxRdtase_FAD/NAD-bd"/>
</dbReference>
<evidence type="ECO:0000256" key="7">
    <source>
        <dbReference type="SAM" id="MobiDB-lite"/>
    </source>
</evidence>
<dbReference type="FunFam" id="3.40.50.80:FF:000009">
    <property type="entry name" value="NADH-cytochrome b5 reductase"/>
    <property type="match status" value="1"/>
</dbReference>
<dbReference type="PROSITE" id="PS51384">
    <property type="entry name" value="FAD_FR"/>
    <property type="match status" value="1"/>
</dbReference>
<comment type="cofactor">
    <cofactor evidence="1 6">
        <name>FAD</name>
        <dbReference type="ChEBI" id="CHEBI:57692"/>
    </cofactor>
</comment>
<feature type="binding site" evidence="6">
    <location>
        <position position="162"/>
    </location>
    <ligand>
        <name>FAD</name>
        <dbReference type="ChEBI" id="CHEBI:57692"/>
    </ligand>
</feature>
<evidence type="ECO:0000313" key="10">
    <source>
        <dbReference type="EMBL" id="KAG0572235.1"/>
    </source>
</evidence>
<comment type="caution">
    <text evidence="10">The sequence shown here is derived from an EMBL/GenBank/DDBJ whole genome shotgun (WGS) entry which is preliminary data.</text>
</comment>
<keyword evidence="3 6" id="KW-0285">Flavoprotein</keyword>
<feature type="binding site" evidence="6">
    <location>
        <position position="170"/>
    </location>
    <ligand>
        <name>FAD</name>
        <dbReference type="ChEBI" id="CHEBI:57692"/>
    </ligand>
</feature>
<dbReference type="InterPro" id="IPR008333">
    <property type="entry name" value="Cbr1-like_FAD-bd_dom"/>
</dbReference>
<proteinExistence type="predicted"/>
<accession>A0A8T0HN98</accession>
<dbReference type="Pfam" id="PF00175">
    <property type="entry name" value="NAD_binding_1"/>
    <property type="match status" value="1"/>
</dbReference>
<name>A0A8T0HN98_CERPU</name>